<dbReference type="FunFam" id="2.60.120.200:FF:000078">
    <property type="entry name" value="Galectin"/>
    <property type="match status" value="1"/>
</dbReference>
<dbReference type="Pfam" id="PF00337">
    <property type="entry name" value="Gal-bind_lectin"/>
    <property type="match status" value="2"/>
</dbReference>
<protein>
    <recommendedName>
        <fullName evidence="3">Galectin</fullName>
    </recommendedName>
</protein>
<dbReference type="GO" id="GO:0030246">
    <property type="term" value="F:carbohydrate binding"/>
    <property type="evidence" value="ECO:0007669"/>
    <property type="project" value="UniProtKB-UniRule"/>
</dbReference>
<dbReference type="InterPro" id="IPR013320">
    <property type="entry name" value="ConA-like_dom_sf"/>
</dbReference>
<evidence type="ECO:0000313" key="6">
    <source>
        <dbReference type="Proteomes" id="UP000265020"/>
    </source>
</evidence>
<evidence type="ECO:0000256" key="1">
    <source>
        <dbReference type="ARBA" id="ARBA00022734"/>
    </source>
</evidence>
<reference evidence="5" key="2">
    <citation type="submission" date="2025-09" db="UniProtKB">
        <authorList>
            <consortium name="Ensembl"/>
        </authorList>
    </citation>
    <scope>IDENTIFICATION</scope>
</reference>
<dbReference type="SMART" id="SM00908">
    <property type="entry name" value="Gal-bind_lectin"/>
    <property type="match status" value="2"/>
</dbReference>
<proteinExistence type="predicted"/>
<dbReference type="Gene3D" id="2.60.120.200">
    <property type="match status" value="2"/>
</dbReference>
<dbReference type="STRING" id="28743.ENSCVAP00000026747"/>
<reference evidence="5" key="1">
    <citation type="submission" date="2025-08" db="UniProtKB">
        <authorList>
            <consortium name="Ensembl"/>
        </authorList>
    </citation>
    <scope>IDENTIFICATION</scope>
</reference>
<keyword evidence="2" id="KW-0677">Repeat</keyword>
<keyword evidence="1 3" id="KW-0430">Lectin</keyword>
<organism evidence="5 6">
    <name type="scientific">Cyprinodon variegatus</name>
    <name type="common">Sheepshead minnow</name>
    <dbReference type="NCBI Taxonomy" id="28743"/>
    <lineage>
        <taxon>Eukaryota</taxon>
        <taxon>Metazoa</taxon>
        <taxon>Chordata</taxon>
        <taxon>Craniata</taxon>
        <taxon>Vertebrata</taxon>
        <taxon>Euteleostomi</taxon>
        <taxon>Actinopterygii</taxon>
        <taxon>Neopterygii</taxon>
        <taxon>Teleostei</taxon>
        <taxon>Neoteleostei</taxon>
        <taxon>Acanthomorphata</taxon>
        <taxon>Ovalentaria</taxon>
        <taxon>Atherinomorphae</taxon>
        <taxon>Cyprinodontiformes</taxon>
        <taxon>Cyprinodontidae</taxon>
        <taxon>Cyprinodon</taxon>
    </lineage>
</organism>
<dbReference type="CDD" id="cd00070">
    <property type="entry name" value="GLECT"/>
    <property type="match status" value="2"/>
</dbReference>
<accession>A0A3Q2E3L2</accession>
<dbReference type="InterPro" id="IPR044156">
    <property type="entry name" value="Galectin-like"/>
</dbReference>
<dbReference type="PROSITE" id="PS51304">
    <property type="entry name" value="GALECTIN"/>
    <property type="match status" value="2"/>
</dbReference>
<dbReference type="GeneTree" id="ENSGT00940000162258"/>
<evidence type="ECO:0000256" key="3">
    <source>
        <dbReference type="RuleBase" id="RU102079"/>
    </source>
</evidence>
<name>A0A3Q2E3L2_CYPVA</name>
<evidence type="ECO:0000256" key="2">
    <source>
        <dbReference type="ARBA" id="ARBA00022737"/>
    </source>
</evidence>
<feature type="domain" description="Galectin" evidence="4">
    <location>
        <begin position="16"/>
        <end position="148"/>
    </location>
</feature>
<dbReference type="PANTHER" id="PTHR11346:SF32">
    <property type="entry name" value="GALECTIN-4"/>
    <property type="match status" value="1"/>
</dbReference>
<dbReference type="InterPro" id="IPR001079">
    <property type="entry name" value="Galectin_CRD"/>
</dbReference>
<sequence length="348" mass="39608">VQEYPKSSFRNPEIPFTGSIHGGLQEGKSIIISGRVLPGVDRFHVNLQCGSSQGTNIAFHFNPRYNEGQPYVVTNTFQYGNWGSEERKLSSPLPPGYNFTLQITVTRDFYQVSVNGSHFTDYRHRIPFQQVDTISVAGKVEVSFISFSNPNVSLSCHLFPSEHQIICSLFSLFAQVVPYNNYISGGIQPGRTITIQGIVPPNATRFHVNFSHQYGIALHYNPRFNENTVVRNTKQHGQWGSEERMGIMPFQRGQAFTALYSSPYCVTFMSKAQRDTFTHEFINHGAEKHPTPMRNYSFGFQLMLRISPLALFYWYTSSGEDDGWRWDRGTGLCNICGTLVKLFFLKKH</sequence>
<evidence type="ECO:0000313" key="5">
    <source>
        <dbReference type="Ensembl" id="ENSCVAP00000026747.1"/>
    </source>
</evidence>
<dbReference type="Ensembl" id="ENSCVAT00000017114.1">
    <property type="protein sequence ID" value="ENSCVAP00000026747.1"/>
    <property type="gene ID" value="ENSCVAG00000012599.1"/>
</dbReference>
<dbReference type="Proteomes" id="UP000265020">
    <property type="component" value="Unassembled WGS sequence"/>
</dbReference>
<dbReference type="AlphaFoldDB" id="A0A3Q2E3L2"/>
<dbReference type="SMART" id="SM00276">
    <property type="entry name" value="GLECT"/>
    <property type="match status" value="2"/>
</dbReference>
<keyword evidence="6" id="KW-1185">Reference proteome</keyword>
<feature type="domain" description="Galectin" evidence="4">
    <location>
        <begin position="179"/>
        <end position="345"/>
    </location>
</feature>
<evidence type="ECO:0000259" key="4">
    <source>
        <dbReference type="PROSITE" id="PS51304"/>
    </source>
</evidence>
<dbReference type="PANTHER" id="PTHR11346">
    <property type="entry name" value="GALECTIN"/>
    <property type="match status" value="1"/>
</dbReference>
<dbReference type="SUPFAM" id="SSF49899">
    <property type="entry name" value="Concanavalin A-like lectins/glucanases"/>
    <property type="match status" value="2"/>
</dbReference>